<proteinExistence type="predicted"/>
<evidence type="ECO:0000313" key="5">
    <source>
        <dbReference type="Proteomes" id="UP000516230"/>
    </source>
</evidence>
<evidence type="ECO:0000313" key="4">
    <source>
        <dbReference type="EMBL" id="QNP66662.1"/>
    </source>
</evidence>
<name>A0A7H0I1J6_9ACTN</name>
<dbReference type="KEGG" id="sgj:IAG43_29585"/>
<dbReference type="AlphaFoldDB" id="A0A7H0I1J6"/>
<dbReference type="PROSITE" id="PS50893">
    <property type="entry name" value="ABC_TRANSPORTER_2"/>
    <property type="match status" value="1"/>
</dbReference>
<dbReference type="GO" id="GO:0005524">
    <property type="term" value="F:ATP binding"/>
    <property type="evidence" value="ECO:0007669"/>
    <property type="project" value="UniProtKB-KW"/>
</dbReference>
<dbReference type="EMBL" id="CP060825">
    <property type="protein sequence ID" value="QNP66662.1"/>
    <property type="molecule type" value="Genomic_DNA"/>
</dbReference>
<evidence type="ECO:0000256" key="1">
    <source>
        <dbReference type="ARBA" id="ARBA00022741"/>
    </source>
</evidence>
<keyword evidence="2 4" id="KW-0067">ATP-binding</keyword>
<dbReference type="PANTHER" id="PTHR43119">
    <property type="entry name" value="ABC TRANSPORT PROTEIN ATP-BINDING COMPONENT-RELATED"/>
    <property type="match status" value="1"/>
</dbReference>
<dbReference type="SMART" id="SM00382">
    <property type="entry name" value="AAA"/>
    <property type="match status" value="1"/>
</dbReference>
<evidence type="ECO:0000256" key="2">
    <source>
        <dbReference type="ARBA" id="ARBA00022840"/>
    </source>
</evidence>
<dbReference type="Pfam" id="PF00005">
    <property type="entry name" value="ABC_tran"/>
    <property type="match status" value="1"/>
</dbReference>
<dbReference type="RefSeq" id="WP_187743718.1">
    <property type="nucleotide sequence ID" value="NZ_CP060825.1"/>
</dbReference>
<evidence type="ECO:0000259" key="3">
    <source>
        <dbReference type="PROSITE" id="PS50893"/>
    </source>
</evidence>
<dbReference type="InterPro" id="IPR003593">
    <property type="entry name" value="AAA+_ATPase"/>
</dbReference>
<accession>A0A7H0I1J6</accession>
<keyword evidence="1" id="KW-0547">Nucleotide-binding</keyword>
<organism evidence="4 5">
    <name type="scientific">Streptomyces genisteinicus</name>
    <dbReference type="NCBI Taxonomy" id="2768068"/>
    <lineage>
        <taxon>Bacteria</taxon>
        <taxon>Bacillati</taxon>
        <taxon>Actinomycetota</taxon>
        <taxon>Actinomycetes</taxon>
        <taxon>Kitasatosporales</taxon>
        <taxon>Streptomycetaceae</taxon>
        <taxon>Streptomyces</taxon>
    </lineage>
</organism>
<gene>
    <name evidence="4" type="ORF">IAG43_29585</name>
</gene>
<protein>
    <submittedName>
        <fullName evidence="4">ATP-binding cassette domain-containing protein</fullName>
    </submittedName>
</protein>
<dbReference type="Gene3D" id="3.40.50.300">
    <property type="entry name" value="P-loop containing nucleotide triphosphate hydrolases"/>
    <property type="match status" value="1"/>
</dbReference>
<dbReference type="Proteomes" id="UP000516230">
    <property type="component" value="Chromosome"/>
</dbReference>
<dbReference type="GO" id="GO:0016887">
    <property type="term" value="F:ATP hydrolysis activity"/>
    <property type="evidence" value="ECO:0007669"/>
    <property type="project" value="InterPro"/>
</dbReference>
<dbReference type="SUPFAM" id="SSF52540">
    <property type="entry name" value="P-loop containing nucleoside triphosphate hydrolases"/>
    <property type="match status" value="1"/>
</dbReference>
<reference evidence="4 5" key="1">
    <citation type="submission" date="2020-08" db="EMBL/GenBank/DDBJ databases">
        <title>A novel species.</title>
        <authorList>
            <person name="Gao J."/>
        </authorList>
    </citation>
    <scope>NUCLEOTIDE SEQUENCE [LARGE SCALE GENOMIC DNA]</scope>
    <source>
        <strain evidence="4 5">CRPJ-33</strain>
    </source>
</reference>
<dbReference type="InterPro" id="IPR027417">
    <property type="entry name" value="P-loop_NTPase"/>
</dbReference>
<feature type="domain" description="ABC transporter" evidence="3">
    <location>
        <begin position="20"/>
        <end position="244"/>
    </location>
</feature>
<dbReference type="InterPro" id="IPR003439">
    <property type="entry name" value="ABC_transporter-like_ATP-bd"/>
</dbReference>
<keyword evidence="5" id="KW-1185">Reference proteome</keyword>
<sequence>MDDVTTAATTTDKIVDGTVIAARDLQILDGTKRLVGPVTFELAAGSTTGLCGPSGAGKSTVLRALVDLLPHGLRRQGEVEVLGRPVRYGKGDADLRSTVVLVPQTPVVFGGSILDNALFGLRHLVRASRAEMHDRVEQALREAGLWGEVSDRLDTPAQTLSNGQRQRLCLARALALEPAALLLDEPTSALDERSRDTVEESVAALRGNRTVLLVSHDPAQVERLCDRTVRIDLTNTCEPSAAAI</sequence>
<dbReference type="PANTHER" id="PTHR43119:SF1">
    <property type="entry name" value="ABC TRANSPORTER DOMAIN-CONTAINING PROTEIN"/>
    <property type="match status" value="1"/>
</dbReference>